<dbReference type="PANTHER" id="PTHR43434:SF1">
    <property type="entry name" value="PHOSPHOGLYCOLATE PHOSPHATASE"/>
    <property type="match status" value="1"/>
</dbReference>
<dbReference type="Gene3D" id="3.40.50.1000">
    <property type="entry name" value="HAD superfamily/HAD-like"/>
    <property type="match status" value="2"/>
</dbReference>
<evidence type="ECO:0000256" key="3">
    <source>
        <dbReference type="ARBA" id="ARBA00006171"/>
    </source>
</evidence>
<accession>A0A975D3G2</accession>
<dbReference type="InterPro" id="IPR036412">
    <property type="entry name" value="HAD-like_sf"/>
</dbReference>
<dbReference type="InterPro" id="IPR023214">
    <property type="entry name" value="HAD_sf"/>
</dbReference>
<dbReference type="InterPro" id="IPR050155">
    <property type="entry name" value="HAD-like_hydrolase_sf"/>
</dbReference>
<dbReference type="PANTHER" id="PTHR43434">
    <property type="entry name" value="PHOSPHOGLYCOLATE PHOSPHATASE"/>
    <property type="match status" value="1"/>
</dbReference>
<reference evidence="5" key="1">
    <citation type="submission" date="2020-07" db="EMBL/GenBank/DDBJ databases">
        <authorList>
            <person name="Camacho E."/>
        </authorList>
    </citation>
    <scope>NUCLEOTIDE SEQUENCE</scope>
    <source>
        <strain evidence="5">MPO218</strain>
    </source>
</reference>
<sequence length="296" mass="33269">MTRLSCRPGRAKLVQKRVLITDVDNTLLDWQDLWYQTFSAMMGAVLEISGVDPDTLYAEASVIHQKYGTSEYSHLLEELPSLRALYGEDILTVMAPAIDAFRKARRRVLALYPTVADTLAALKAKGVRIAAFTESKAFYTNYRFRKLGLDGLVDVLYSPEDHSVPAETVSTRHYDADSYAFKHTVHHYTPEGEVKPNPEILLDIVKDLGVSIDDVVYVGDNPLKDVFMAQQAGITDVHAAYGSSQHKPEYELLRKVTHWTPEMVERERTALKPGSVVPSHVLTENFAQILPLFEMS</sequence>
<evidence type="ECO:0000256" key="2">
    <source>
        <dbReference type="ARBA" id="ARBA00004818"/>
    </source>
</evidence>
<dbReference type="Gene3D" id="1.10.150.520">
    <property type="match status" value="1"/>
</dbReference>
<dbReference type="RefSeq" id="WP_208632797.1">
    <property type="nucleotide sequence ID" value="NZ_CP059319.1"/>
</dbReference>
<dbReference type="GO" id="GO:0006281">
    <property type="term" value="P:DNA repair"/>
    <property type="evidence" value="ECO:0007669"/>
    <property type="project" value="TreeGrafter"/>
</dbReference>
<dbReference type="Pfam" id="PF00702">
    <property type="entry name" value="Hydrolase"/>
    <property type="match status" value="1"/>
</dbReference>
<name>A0A975D3G2_9SPHN</name>
<evidence type="ECO:0000256" key="4">
    <source>
        <dbReference type="ARBA" id="ARBA00013078"/>
    </source>
</evidence>
<dbReference type="EMBL" id="CP059319">
    <property type="protein sequence ID" value="QTH21581.1"/>
    <property type="molecule type" value="Genomic_DNA"/>
</dbReference>
<organism evidence="5 6">
    <name type="scientific">Rhizorhabdus wittichii</name>
    <dbReference type="NCBI Taxonomy" id="160791"/>
    <lineage>
        <taxon>Bacteria</taxon>
        <taxon>Pseudomonadati</taxon>
        <taxon>Pseudomonadota</taxon>
        <taxon>Alphaproteobacteria</taxon>
        <taxon>Sphingomonadales</taxon>
        <taxon>Sphingomonadaceae</taxon>
        <taxon>Rhizorhabdus</taxon>
    </lineage>
</organism>
<evidence type="ECO:0000256" key="1">
    <source>
        <dbReference type="ARBA" id="ARBA00000830"/>
    </source>
</evidence>
<dbReference type="SUPFAM" id="SSF56784">
    <property type="entry name" value="HAD-like"/>
    <property type="match status" value="1"/>
</dbReference>
<comment type="pathway">
    <text evidence="2">Organic acid metabolism; glycolate biosynthesis; glycolate from 2-phosphoglycolate: step 1/1.</text>
</comment>
<dbReference type="NCBIfam" id="TIGR01549">
    <property type="entry name" value="HAD-SF-IA-v1"/>
    <property type="match status" value="1"/>
</dbReference>
<comment type="catalytic activity">
    <reaction evidence="1">
        <text>2-phosphoglycolate + H2O = glycolate + phosphate</text>
        <dbReference type="Rhea" id="RHEA:14369"/>
        <dbReference type="ChEBI" id="CHEBI:15377"/>
        <dbReference type="ChEBI" id="CHEBI:29805"/>
        <dbReference type="ChEBI" id="CHEBI:43474"/>
        <dbReference type="ChEBI" id="CHEBI:58033"/>
        <dbReference type="EC" id="3.1.3.18"/>
    </reaction>
</comment>
<dbReference type="EC" id="3.1.3.18" evidence="4"/>
<dbReference type="SFLD" id="SFLDS00003">
    <property type="entry name" value="Haloacid_Dehalogenase"/>
    <property type="match status" value="1"/>
</dbReference>
<dbReference type="SFLD" id="SFLDG01129">
    <property type="entry name" value="C1.5:_HAD__Beta-PGM__Phosphata"/>
    <property type="match status" value="1"/>
</dbReference>
<keyword evidence="5" id="KW-0378">Hydrolase</keyword>
<evidence type="ECO:0000313" key="5">
    <source>
        <dbReference type="EMBL" id="QTH21581.1"/>
    </source>
</evidence>
<dbReference type="GO" id="GO:0008967">
    <property type="term" value="F:phosphoglycolate phosphatase activity"/>
    <property type="evidence" value="ECO:0007669"/>
    <property type="project" value="UniProtKB-EC"/>
</dbReference>
<dbReference type="InterPro" id="IPR006439">
    <property type="entry name" value="HAD-SF_hydro_IA"/>
</dbReference>
<dbReference type="AlphaFoldDB" id="A0A975D3G2"/>
<reference evidence="5" key="2">
    <citation type="submission" date="2021-04" db="EMBL/GenBank/DDBJ databases">
        <title>Isolation and genomic analysis of the ibuprofen-degrading bacterium Sphingomonas strain MPO218.</title>
        <authorList>
            <person name="Aulestia M."/>
            <person name="Flores A."/>
            <person name="Mangas E.L."/>
            <person name="Perez-Pulido A.J."/>
            <person name="Santero E."/>
            <person name="Camacho E.M."/>
        </authorList>
    </citation>
    <scope>NUCLEOTIDE SEQUENCE</scope>
    <source>
        <strain evidence="5">MPO218</strain>
    </source>
</reference>
<protein>
    <recommendedName>
        <fullName evidence="4">phosphoglycolate phosphatase</fullName>
        <ecNumber evidence="4">3.1.3.18</ecNumber>
    </recommendedName>
</protein>
<proteinExistence type="inferred from homology"/>
<evidence type="ECO:0000313" key="6">
    <source>
        <dbReference type="Proteomes" id="UP000664914"/>
    </source>
</evidence>
<comment type="similarity">
    <text evidence="3">Belongs to the HAD-like hydrolase superfamily. CbbY/CbbZ/Gph/YieH family.</text>
</comment>
<gene>
    <name evidence="5" type="ORF">HRJ34_25265</name>
</gene>
<dbReference type="Proteomes" id="UP000664914">
    <property type="component" value="Chromosome"/>
</dbReference>